<evidence type="ECO:0000256" key="5">
    <source>
        <dbReference type="ARBA" id="ARBA00023136"/>
    </source>
</evidence>
<feature type="domain" description="Mechanosensitive ion channel MscS C-terminal" evidence="8">
    <location>
        <begin position="340"/>
        <end position="408"/>
    </location>
</feature>
<dbReference type="PANTHER" id="PTHR30414:SF0">
    <property type="entry name" value="MINICONDUCTANCE MECHANOSENSITIVE CHANNEL YBDG"/>
    <property type="match status" value="1"/>
</dbReference>
<organism evidence="9 10">
    <name type="scientific">Rhodohalobacter barkolensis</name>
    <dbReference type="NCBI Taxonomy" id="2053187"/>
    <lineage>
        <taxon>Bacteria</taxon>
        <taxon>Pseudomonadati</taxon>
        <taxon>Balneolota</taxon>
        <taxon>Balneolia</taxon>
        <taxon>Balneolales</taxon>
        <taxon>Balneolaceae</taxon>
        <taxon>Rhodohalobacter</taxon>
    </lineage>
</organism>
<dbReference type="GO" id="GO:0008381">
    <property type="term" value="F:mechanosensitive monoatomic ion channel activity"/>
    <property type="evidence" value="ECO:0007669"/>
    <property type="project" value="InterPro"/>
</dbReference>
<protein>
    <submittedName>
        <fullName evidence="9">Mechanosensitive ion channel protein MscS</fullName>
    </submittedName>
</protein>
<evidence type="ECO:0000256" key="6">
    <source>
        <dbReference type="SAM" id="Phobius"/>
    </source>
</evidence>
<comment type="subcellular location">
    <subcellularLocation>
        <location evidence="1">Endomembrane system</location>
        <topology evidence="1">Multi-pass membrane protein</topology>
    </subcellularLocation>
</comment>
<evidence type="ECO:0000259" key="8">
    <source>
        <dbReference type="Pfam" id="PF21082"/>
    </source>
</evidence>
<sequence>MAISYLLMQTDLLKNLTQILPEHLRGESAEAAVGLALIFLISALVHLFIRVWIIRLLTRFDEKTDSEWYDIILRHKLPQRALFMIPLVIIYNGLELVPQFNEDLTSFILRVTAALMILVGARVFDAFLSSMHSLYLLRPDAHLTPIKSYIQLGKVIVYVLAGFFIISSLADKSPWYFLSGIGAVMAIILLLFRDTLLSLVASVQLTSNDLIRVGDWIDMPQFGADGDVIDIALNTVRVQNWDKTITVIPTHKFLEHSFRNWRGMQESGGRRVMRSLKIDISTVRFLTFNEIQTLKKSHLLSKYMDEKMKEIGEYNEKHLKGYTSTLTNGRWLTNIGTFRRYVIEYLKKNPNARQDMTMLVRQLEPTETGLPIQIYFFANTTVWAEYEGIQSDVFDHLLAIAPEFGLKIFQQPSGNDFRGLKIHEG</sequence>
<comment type="caution">
    <text evidence="9">The sequence shown here is derived from an EMBL/GenBank/DDBJ whole genome shotgun (WGS) entry which is preliminary data.</text>
</comment>
<dbReference type="Pfam" id="PF00924">
    <property type="entry name" value="MS_channel_2nd"/>
    <property type="match status" value="1"/>
</dbReference>
<keyword evidence="10" id="KW-1185">Reference proteome</keyword>
<reference evidence="9 10" key="1">
    <citation type="submission" date="2017-11" db="EMBL/GenBank/DDBJ databases">
        <title>Rhodohalobacter 15182 sp. nov., isolated from a salt lake.</title>
        <authorList>
            <person name="Han S."/>
        </authorList>
    </citation>
    <scope>NUCLEOTIDE SEQUENCE [LARGE SCALE GENOMIC DNA]</scope>
    <source>
        <strain evidence="9 10">15182</strain>
    </source>
</reference>
<dbReference type="Gene3D" id="2.30.30.60">
    <property type="match status" value="1"/>
</dbReference>
<dbReference type="GO" id="GO:0071470">
    <property type="term" value="P:cellular response to osmotic stress"/>
    <property type="evidence" value="ECO:0007669"/>
    <property type="project" value="InterPro"/>
</dbReference>
<dbReference type="InterPro" id="IPR049278">
    <property type="entry name" value="MS_channel_C"/>
</dbReference>
<dbReference type="GO" id="GO:0005886">
    <property type="term" value="C:plasma membrane"/>
    <property type="evidence" value="ECO:0007669"/>
    <property type="project" value="TreeGrafter"/>
</dbReference>
<feature type="transmembrane region" description="Helical" evidence="6">
    <location>
        <begin position="107"/>
        <end position="128"/>
    </location>
</feature>
<dbReference type="SUPFAM" id="SSF50182">
    <property type="entry name" value="Sm-like ribonucleoproteins"/>
    <property type="match status" value="1"/>
</dbReference>
<dbReference type="InterPro" id="IPR010920">
    <property type="entry name" value="LSM_dom_sf"/>
</dbReference>
<accession>A0A2N0VLL7</accession>
<evidence type="ECO:0000256" key="4">
    <source>
        <dbReference type="ARBA" id="ARBA00022989"/>
    </source>
</evidence>
<evidence type="ECO:0000313" key="10">
    <source>
        <dbReference type="Proteomes" id="UP000233398"/>
    </source>
</evidence>
<dbReference type="AlphaFoldDB" id="A0A2N0VLL7"/>
<comment type="similarity">
    <text evidence="2">Belongs to the MscS (TC 1.A.23) family.</text>
</comment>
<dbReference type="InterPro" id="IPR023408">
    <property type="entry name" value="MscS_beta-dom_sf"/>
</dbReference>
<evidence type="ECO:0000259" key="7">
    <source>
        <dbReference type="Pfam" id="PF00924"/>
    </source>
</evidence>
<feature type="transmembrane region" description="Helical" evidence="6">
    <location>
        <begin position="31"/>
        <end position="53"/>
    </location>
</feature>
<dbReference type="Pfam" id="PF21082">
    <property type="entry name" value="MS_channel_3rd"/>
    <property type="match status" value="1"/>
</dbReference>
<feature type="domain" description="Mechanosensitive ion channel MscS" evidence="7">
    <location>
        <begin position="194"/>
        <end position="262"/>
    </location>
</feature>
<dbReference type="EMBL" id="PISP01000001">
    <property type="protein sequence ID" value="PKD45095.1"/>
    <property type="molecule type" value="Genomic_DNA"/>
</dbReference>
<gene>
    <name evidence="9" type="ORF">CWD77_06485</name>
</gene>
<proteinExistence type="inferred from homology"/>
<name>A0A2N0VLL7_9BACT</name>
<dbReference type="InterPro" id="IPR006685">
    <property type="entry name" value="MscS_channel_2nd"/>
</dbReference>
<evidence type="ECO:0000313" key="9">
    <source>
        <dbReference type="EMBL" id="PKD45095.1"/>
    </source>
</evidence>
<evidence type="ECO:0000256" key="2">
    <source>
        <dbReference type="ARBA" id="ARBA00008017"/>
    </source>
</evidence>
<dbReference type="Proteomes" id="UP000233398">
    <property type="component" value="Unassembled WGS sequence"/>
</dbReference>
<keyword evidence="4 6" id="KW-1133">Transmembrane helix</keyword>
<evidence type="ECO:0000256" key="3">
    <source>
        <dbReference type="ARBA" id="ARBA00022692"/>
    </source>
</evidence>
<feature type="transmembrane region" description="Helical" evidence="6">
    <location>
        <begin position="175"/>
        <end position="192"/>
    </location>
</feature>
<dbReference type="InterPro" id="IPR030192">
    <property type="entry name" value="YbdG"/>
</dbReference>
<feature type="transmembrane region" description="Helical" evidence="6">
    <location>
        <begin position="149"/>
        <end position="169"/>
    </location>
</feature>
<evidence type="ECO:0000256" key="1">
    <source>
        <dbReference type="ARBA" id="ARBA00004127"/>
    </source>
</evidence>
<keyword evidence="5 6" id="KW-0472">Membrane</keyword>
<dbReference type="PANTHER" id="PTHR30414">
    <property type="entry name" value="MINICONDUCTANCE MECHANOSENSITIVE CHANNEL YBDG"/>
    <property type="match status" value="1"/>
</dbReference>
<dbReference type="GO" id="GO:0012505">
    <property type="term" value="C:endomembrane system"/>
    <property type="evidence" value="ECO:0007669"/>
    <property type="project" value="UniProtKB-SubCell"/>
</dbReference>
<keyword evidence="3 6" id="KW-0812">Transmembrane</keyword>